<accession>A0A423X582</accession>
<proteinExistence type="predicted"/>
<gene>
    <name evidence="1" type="ORF">VMCG_00919</name>
</gene>
<evidence type="ECO:0000313" key="2">
    <source>
        <dbReference type="Proteomes" id="UP000283895"/>
    </source>
</evidence>
<name>A0A423X582_9PEZI</name>
<organism evidence="1 2">
    <name type="scientific">Cytospora schulzeri</name>
    <dbReference type="NCBI Taxonomy" id="448051"/>
    <lineage>
        <taxon>Eukaryota</taxon>
        <taxon>Fungi</taxon>
        <taxon>Dikarya</taxon>
        <taxon>Ascomycota</taxon>
        <taxon>Pezizomycotina</taxon>
        <taxon>Sordariomycetes</taxon>
        <taxon>Sordariomycetidae</taxon>
        <taxon>Diaporthales</taxon>
        <taxon>Cytosporaceae</taxon>
        <taxon>Cytospora</taxon>
    </lineage>
</organism>
<sequence length="65" mass="7195">MLADVRLRDCPIVADRRVAVVSTPELVRVTAIFLDAGGGEDRSLWVIELSRTAQGTYIKDAHEEL</sequence>
<evidence type="ECO:0000313" key="1">
    <source>
        <dbReference type="EMBL" id="ROW11061.1"/>
    </source>
</evidence>
<dbReference type="EMBL" id="LKEA01000002">
    <property type="protein sequence ID" value="ROW11061.1"/>
    <property type="molecule type" value="Genomic_DNA"/>
</dbReference>
<protein>
    <submittedName>
        <fullName evidence="1">Uncharacterized protein</fullName>
    </submittedName>
</protein>
<dbReference type="AlphaFoldDB" id="A0A423X582"/>
<reference evidence="1 2" key="1">
    <citation type="submission" date="2015-09" db="EMBL/GenBank/DDBJ databases">
        <title>Host preference determinants of Valsa canker pathogens revealed by comparative genomics.</title>
        <authorList>
            <person name="Yin Z."/>
            <person name="Huang L."/>
        </authorList>
    </citation>
    <scope>NUCLEOTIDE SEQUENCE [LARGE SCALE GENOMIC DNA]</scope>
    <source>
        <strain evidence="1 2">03-1</strain>
    </source>
</reference>
<keyword evidence="2" id="KW-1185">Reference proteome</keyword>
<comment type="caution">
    <text evidence="1">The sequence shown here is derived from an EMBL/GenBank/DDBJ whole genome shotgun (WGS) entry which is preliminary data.</text>
</comment>
<dbReference type="Proteomes" id="UP000283895">
    <property type="component" value="Unassembled WGS sequence"/>
</dbReference>